<sequence length="91" mass="10270">MKVWNHRRRSVTTGIKIEKHGDAQQTLPLKHMKPSKQSTVAVLRTTIDPIGSMMSFYFWNLNAIANYMRGSETLWTCLSALIVVVDGSSMS</sequence>
<reference evidence="1" key="1">
    <citation type="submission" date="2020-09" db="EMBL/GenBank/DDBJ databases">
        <title>Genome-Enabled Discovery of Anthraquinone Biosynthesis in Senna tora.</title>
        <authorList>
            <person name="Kang S.-H."/>
            <person name="Pandey R.P."/>
            <person name="Lee C.-M."/>
            <person name="Sim J.-S."/>
            <person name="Jeong J.-T."/>
            <person name="Choi B.-S."/>
            <person name="Jung M."/>
            <person name="Ginzburg D."/>
            <person name="Zhao K."/>
            <person name="Won S.Y."/>
            <person name="Oh T.-J."/>
            <person name="Yu Y."/>
            <person name="Kim N.-H."/>
            <person name="Lee O.R."/>
            <person name="Lee T.-H."/>
            <person name="Bashyal P."/>
            <person name="Kim T.-S."/>
            <person name="Lee W.-H."/>
            <person name="Kawkins C."/>
            <person name="Kim C.-K."/>
            <person name="Kim J.S."/>
            <person name="Ahn B.O."/>
            <person name="Rhee S.Y."/>
            <person name="Sohng J.K."/>
        </authorList>
    </citation>
    <scope>NUCLEOTIDE SEQUENCE</scope>
    <source>
        <tissue evidence="1">Leaf</tissue>
    </source>
</reference>
<protein>
    <submittedName>
        <fullName evidence="1">Uncharacterized protein</fullName>
    </submittedName>
</protein>
<proteinExistence type="predicted"/>
<gene>
    <name evidence="1" type="ORF">G2W53_024554</name>
</gene>
<evidence type="ECO:0000313" key="2">
    <source>
        <dbReference type="Proteomes" id="UP000634136"/>
    </source>
</evidence>
<dbReference type="Proteomes" id="UP000634136">
    <property type="component" value="Unassembled WGS sequence"/>
</dbReference>
<name>A0A834TD03_9FABA</name>
<organism evidence="1 2">
    <name type="scientific">Senna tora</name>
    <dbReference type="NCBI Taxonomy" id="362788"/>
    <lineage>
        <taxon>Eukaryota</taxon>
        <taxon>Viridiplantae</taxon>
        <taxon>Streptophyta</taxon>
        <taxon>Embryophyta</taxon>
        <taxon>Tracheophyta</taxon>
        <taxon>Spermatophyta</taxon>
        <taxon>Magnoliopsida</taxon>
        <taxon>eudicotyledons</taxon>
        <taxon>Gunneridae</taxon>
        <taxon>Pentapetalae</taxon>
        <taxon>rosids</taxon>
        <taxon>fabids</taxon>
        <taxon>Fabales</taxon>
        <taxon>Fabaceae</taxon>
        <taxon>Caesalpinioideae</taxon>
        <taxon>Cassia clade</taxon>
        <taxon>Senna</taxon>
    </lineage>
</organism>
<comment type="caution">
    <text evidence="1">The sequence shown here is derived from an EMBL/GenBank/DDBJ whole genome shotgun (WGS) entry which is preliminary data.</text>
</comment>
<dbReference type="EMBL" id="JAAIUW010000008">
    <property type="protein sequence ID" value="KAF7819099.1"/>
    <property type="molecule type" value="Genomic_DNA"/>
</dbReference>
<evidence type="ECO:0000313" key="1">
    <source>
        <dbReference type="EMBL" id="KAF7819099.1"/>
    </source>
</evidence>
<accession>A0A834TD03</accession>
<dbReference type="AlphaFoldDB" id="A0A834TD03"/>
<keyword evidence="2" id="KW-1185">Reference proteome</keyword>